<dbReference type="Gene3D" id="3.40.50.12710">
    <property type="match status" value="1"/>
</dbReference>
<dbReference type="RefSeq" id="WP_184041634.1">
    <property type="nucleotide sequence ID" value="NZ_JACHHY010000028.1"/>
</dbReference>
<dbReference type="AlphaFoldDB" id="A0A840MYK1"/>
<dbReference type="InterPro" id="IPR038375">
    <property type="entry name" value="NDUFAF7_sf"/>
</dbReference>
<dbReference type="EMBL" id="JACHHY010000028">
    <property type="protein sequence ID" value="MBB5020231.1"/>
    <property type="molecule type" value="Genomic_DNA"/>
</dbReference>
<proteinExistence type="predicted"/>
<evidence type="ECO:0000256" key="2">
    <source>
        <dbReference type="ARBA" id="ARBA00022679"/>
    </source>
</evidence>
<accession>A0A840MYK1</accession>
<evidence type="ECO:0000313" key="4">
    <source>
        <dbReference type="Proteomes" id="UP000575898"/>
    </source>
</evidence>
<dbReference type="PANTHER" id="PTHR12049:SF7">
    <property type="entry name" value="PROTEIN ARGININE METHYLTRANSFERASE NDUFAF7, MITOCHONDRIAL"/>
    <property type="match status" value="1"/>
</dbReference>
<keyword evidence="2 3" id="KW-0808">Transferase</keyword>
<dbReference type="InterPro" id="IPR003788">
    <property type="entry name" value="NDUFAF7"/>
</dbReference>
<reference evidence="3 4" key="1">
    <citation type="submission" date="2020-08" db="EMBL/GenBank/DDBJ databases">
        <title>Genomic Encyclopedia of Type Strains, Phase IV (KMG-IV): sequencing the most valuable type-strain genomes for metagenomic binning, comparative biology and taxonomic classification.</title>
        <authorList>
            <person name="Goeker M."/>
        </authorList>
    </citation>
    <scope>NUCLEOTIDE SEQUENCE [LARGE SCALE GENOMIC DNA]</scope>
    <source>
        <strain evidence="3 4">DSM 27165</strain>
    </source>
</reference>
<name>A0A840MYK1_9PROT</name>
<comment type="caution">
    <text evidence="3">The sequence shown here is derived from an EMBL/GenBank/DDBJ whole genome shotgun (WGS) entry which is preliminary data.</text>
</comment>
<keyword evidence="1 3" id="KW-0489">Methyltransferase</keyword>
<dbReference type="PANTHER" id="PTHR12049">
    <property type="entry name" value="PROTEIN ARGININE METHYLTRANSFERASE NDUFAF7, MITOCHONDRIAL"/>
    <property type="match status" value="1"/>
</dbReference>
<dbReference type="Pfam" id="PF02636">
    <property type="entry name" value="Methyltransf_28"/>
    <property type="match status" value="1"/>
</dbReference>
<sequence>MSSLPTPSADALEHSNRLVSHIRSHIDHAQGWLSFADYMADALYAPGLGYYTAGSAKFGGAGDFTTAPEMTPVFGQIIAQQLAEAFQHTRRNILEFGAGSGKLALDILRELAALNQLPDRYYILDVSADLKERQWQTFQHDLTLLKHVEWIDQIPENFEGVMIGNEVLDAMPARLVHYTESGWQERGVSWQNDHLTYVDRPLSHPSLEKHCAHLDVPTPYLTEISLTNRGFIKSLADHLRQGLILMIDYGFGAGEYYHPQRDQGTLMCHYRHHAHSDPFYLPGLQDITVHVDFSAIAHTAIDHGLAFIGYTTQAMFLLGGGLEQVLARYDQNDVKTWLPITNAVQKLTSPAEMGELFKVIGFGKNFNHSPSGFTFGDRSRSL</sequence>
<dbReference type="Proteomes" id="UP000575898">
    <property type="component" value="Unassembled WGS sequence"/>
</dbReference>
<organism evidence="3 4">
    <name type="scientific">Chitinivorax tropicus</name>
    <dbReference type="NCBI Taxonomy" id="714531"/>
    <lineage>
        <taxon>Bacteria</taxon>
        <taxon>Pseudomonadati</taxon>
        <taxon>Pseudomonadota</taxon>
        <taxon>Betaproteobacteria</taxon>
        <taxon>Chitinivorax</taxon>
    </lineage>
</organism>
<dbReference type="SUPFAM" id="SSF53335">
    <property type="entry name" value="S-adenosyl-L-methionine-dependent methyltransferases"/>
    <property type="match status" value="1"/>
</dbReference>
<protein>
    <submittedName>
        <fullName evidence="3">SAM-dependent MidA family methyltransferase</fullName>
    </submittedName>
</protein>
<dbReference type="InterPro" id="IPR029063">
    <property type="entry name" value="SAM-dependent_MTases_sf"/>
</dbReference>
<evidence type="ECO:0000256" key="1">
    <source>
        <dbReference type="ARBA" id="ARBA00022603"/>
    </source>
</evidence>
<dbReference type="GO" id="GO:0035243">
    <property type="term" value="F:protein-arginine omega-N symmetric methyltransferase activity"/>
    <property type="evidence" value="ECO:0007669"/>
    <property type="project" value="TreeGrafter"/>
</dbReference>
<dbReference type="GO" id="GO:0032259">
    <property type="term" value="P:methylation"/>
    <property type="evidence" value="ECO:0007669"/>
    <property type="project" value="UniProtKB-KW"/>
</dbReference>
<evidence type="ECO:0000313" key="3">
    <source>
        <dbReference type="EMBL" id="MBB5020231.1"/>
    </source>
</evidence>
<gene>
    <name evidence="3" type="ORF">HNQ59_003548</name>
</gene>
<keyword evidence="4" id="KW-1185">Reference proteome</keyword>